<dbReference type="Proteomes" id="UP001239445">
    <property type="component" value="Unassembled WGS sequence"/>
</dbReference>
<comment type="caution">
    <text evidence="1">The sequence shown here is derived from an EMBL/GenBank/DDBJ whole genome shotgun (WGS) entry which is preliminary data.</text>
</comment>
<name>A0AAJ0B6B5_9PEZI</name>
<keyword evidence="2" id="KW-1185">Reference proteome</keyword>
<sequence length="278" mass="31893">MRTPTDDDNGPPPPYTPEELAALFLDFYTFLTTLHYSPSDLQIPPPTGWPHLTPAVCVGKSPLAVSVLRLLPYFKGRASFHYKCGLIDYVARGTPKYFIDLDREWAPSRIFGGGCDYRLKNGDLAKPADLIPLARGYESWGREMFLDVRHGEIIEDMLRCDQLDGCDVKAYFDNLKREYRELVLIPCMGRVSMYVPRVSPLADPARVITEEEFAQQGDKEGWGTDLDVHFIRQLYQRFGWPDAFRAAEARQEVDAVMKRLSTRRERLWEDAEPNRQIG</sequence>
<organism evidence="1 2">
    <name type="scientific">Echria macrotheca</name>
    <dbReference type="NCBI Taxonomy" id="438768"/>
    <lineage>
        <taxon>Eukaryota</taxon>
        <taxon>Fungi</taxon>
        <taxon>Dikarya</taxon>
        <taxon>Ascomycota</taxon>
        <taxon>Pezizomycotina</taxon>
        <taxon>Sordariomycetes</taxon>
        <taxon>Sordariomycetidae</taxon>
        <taxon>Sordariales</taxon>
        <taxon>Schizotheciaceae</taxon>
        <taxon>Echria</taxon>
    </lineage>
</organism>
<dbReference type="AlphaFoldDB" id="A0AAJ0B6B5"/>
<gene>
    <name evidence="1" type="ORF">QBC47DRAFT_390306</name>
</gene>
<protein>
    <submittedName>
        <fullName evidence="1">Uncharacterized protein</fullName>
    </submittedName>
</protein>
<dbReference type="EMBL" id="MU839840">
    <property type="protein sequence ID" value="KAK1752342.1"/>
    <property type="molecule type" value="Genomic_DNA"/>
</dbReference>
<proteinExistence type="predicted"/>
<evidence type="ECO:0000313" key="1">
    <source>
        <dbReference type="EMBL" id="KAK1752342.1"/>
    </source>
</evidence>
<reference evidence="1" key="1">
    <citation type="submission" date="2023-06" db="EMBL/GenBank/DDBJ databases">
        <title>Genome-scale phylogeny and comparative genomics of the fungal order Sordariales.</title>
        <authorList>
            <consortium name="Lawrence Berkeley National Laboratory"/>
            <person name="Hensen N."/>
            <person name="Bonometti L."/>
            <person name="Westerberg I."/>
            <person name="Brannstrom I.O."/>
            <person name="Guillou S."/>
            <person name="Cros-Aarteil S."/>
            <person name="Calhoun S."/>
            <person name="Haridas S."/>
            <person name="Kuo A."/>
            <person name="Mondo S."/>
            <person name="Pangilinan J."/>
            <person name="Riley R."/>
            <person name="Labutti K."/>
            <person name="Andreopoulos B."/>
            <person name="Lipzen A."/>
            <person name="Chen C."/>
            <person name="Yanf M."/>
            <person name="Daum C."/>
            <person name="Ng V."/>
            <person name="Clum A."/>
            <person name="Steindorff A."/>
            <person name="Ohm R."/>
            <person name="Martin F."/>
            <person name="Silar P."/>
            <person name="Natvig D."/>
            <person name="Lalanne C."/>
            <person name="Gautier V."/>
            <person name="Ament-Velasquez S.L."/>
            <person name="Kruys A."/>
            <person name="Hutchinson M.I."/>
            <person name="Powell A.J."/>
            <person name="Barry K."/>
            <person name="Miller A.N."/>
            <person name="Grigoriev I.V."/>
            <person name="Debuchy R."/>
            <person name="Gladieux P."/>
            <person name="Thoren M.H."/>
            <person name="Johannesson H."/>
        </authorList>
    </citation>
    <scope>NUCLEOTIDE SEQUENCE</scope>
    <source>
        <strain evidence="1">PSN4</strain>
    </source>
</reference>
<evidence type="ECO:0000313" key="2">
    <source>
        <dbReference type="Proteomes" id="UP001239445"/>
    </source>
</evidence>
<accession>A0AAJ0B6B5</accession>